<keyword evidence="4 6" id="KW-1133">Transmembrane helix</keyword>
<sequence>MTADTRQGQLAILSFALGAFAIGVSEFATMGLLPYFAADLGVPDHYAGHAISAYAIGVVIGAPVLAVLGARLARKRFLLMLMAGFAIANLLGAVAPDITTLILTRGLAGLPHGAFLGVAMLFAADMMPKGKRSAGVARVLMGLTIANVVGVPAAGALGQVIGWRSMFILVGLLSLGSVLMIGRFAPHVQPDLRASPLRELGALKNRAVWLTLLVGAVGFGGVFAVYSYFSAAMIDAAQAPAWAIPLALSAFGIGATIGNFYAGRLASWSRMGGTLVLLLGMVGVSVAYALVMGSWPLMTAMIFLLGSTAGLVIPLQMRLMDVAGEAQTLAAALNHAAFNFANALGPFVAGVALAGGAGWAATGWTGAALSMAGIAVLGLAWAEARRHDGTRAGMVPAE</sequence>
<dbReference type="InterPro" id="IPR020846">
    <property type="entry name" value="MFS_dom"/>
</dbReference>
<dbReference type="GO" id="GO:0005886">
    <property type="term" value="C:plasma membrane"/>
    <property type="evidence" value="ECO:0007669"/>
    <property type="project" value="UniProtKB-SubCell"/>
</dbReference>
<dbReference type="InterPro" id="IPR011701">
    <property type="entry name" value="MFS"/>
</dbReference>
<feature type="transmembrane region" description="Helical" evidence="6">
    <location>
        <begin position="136"/>
        <end position="161"/>
    </location>
</feature>
<dbReference type="InterPro" id="IPR036259">
    <property type="entry name" value="MFS_trans_sf"/>
</dbReference>
<evidence type="ECO:0000313" key="9">
    <source>
        <dbReference type="Proteomes" id="UP000215377"/>
    </source>
</evidence>
<dbReference type="PANTHER" id="PTHR43124:SF3">
    <property type="entry name" value="CHLORAMPHENICOL EFFLUX PUMP RV0191"/>
    <property type="match status" value="1"/>
</dbReference>
<comment type="caution">
    <text evidence="8">The sequence shown here is derived from an EMBL/GenBank/DDBJ whole genome shotgun (WGS) entry which is preliminary data.</text>
</comment>
<feature type="transmembrane region" description="Helical" evidence="6">
    <location>
        <begin position="297"/>
        <end position="315"/>
    </location>
</feature>
<evidence type="ECO:0000256" key="3">
    <source>
        <dbReference type="ARBA" id="ARBA00022692"/>
    </source>
</evidence>
<accession>A0A225NME0</accession>
<reference evidence="8 9" key="1">
    <citation type="submission" date="2013-04" db="EMBL/GenBank/DDBJ databases">
        <title>Oceanicola sp. 22II1-22F33 Genome Sequencing.</title>
        <authorList>
            <person name="Lai Q."/>
            <person name="Li G."/>
            <person name="Shao Z."/>
        </authorList>
    </citation>
    <scope>NUCLEOTIDE SEQUENCE [LARGE SCALE GENOMIC DNA]</scope>
    <source>
        <strain evidence="8 9">22II1-22F33</strain>
    </source>
</reference>
<keyword evidence="5 6" id="KW-0472">Membrane</keyword>
<keyword evidence="3 6" id="KW-0812">Transmembrane</keyword>
<feature type="transmembrane region" description="Helical" evidence="6">
    <location>
        <begin position="77"/>
        <end position="96"/>
    </location>
</feature>
<feature type="transmembrane region" description="Helical" evidence="6">
    <location>
        <begin position="12"/>
        <end position="37"/>
    </location>
</feature>
<feature type="transmembrane region" description="Helical" evidence="6">
    <location>
        <begin position="336"/>
        <end position="357"/>
    </location>
</feature>
<dbReference type="SUPFAM" id="SSF103473">
    <property type="entry name" value="MFS general substrate transporter"/>
    <property type="match status" value="1"/>
</dbReference>
<feature type="domain" description="Major facilitator superfamily (MFS) profile" evidence="7">
    <location>
        <begin position="11"/>
        <end position="385"/>
    </location>
</feature>
<evidence type="ECO:0000256" key="2">
    <source>
        <dbReference type="ARBA" id="ARBA00022475"/>
    </source>
</evidence>
<dbReference type="Pfam" id="PF07690">
    <property type="entry name" value="MFS_1"/>
    <property type="match status" value="1"/>
</dbReference>
<dbReference type="OrthoDB" id="9788453at2"/>
<feature type="transmembrane region" description="Helical" evidence="6">
    <location>
        <begin position="167"/>
        <end position="186"/>
    </location>
</feature>
<organism evidence="8 9">
    <name type="scientific">Marinibacterium profundimaris</name>
    <dbReference type="NCBI Taxonomy" id="1679460"/>
    <lineage>
        <taxon>Bacteria</taxon>
        <taxon>Pseudomonadati</taxon>
        <taxon>Pseudomonadota</taxon>
        <taxon>Alphaproteobacteria</taxon>
        <taxon>Rhodobacterales</taxon>
        <taxon>Paracoccaceae</taxon>
        <taxon>Marinibacterium</taxon>
    </lineage>
</organism>
<dbReference type="InterPro" id="IPR050189">
    <property type="entry name" value="MFS_Efflux_Transporters"/>
</dbReference>
<feature type="transmembrane region" description="Helical" evidence="6">
    <location>
        <begin position="102"/>
        <end position="124"/>
    </location>
</feature>
<keyword evidence="9" id="KW-1185">Reference proteome</keyword>
<gene>
    <name evidence="8" type="ORF">ATO3_13320</name>
</gene>
<dbReference type="RefSeq" id="WP_088650346.1">
    <property type="nucleotide sequence ID" value="NZ_AQQR01000004.1"/>
</dbReference>
<feature type="transmembrane region" description="Helical" evidence="6">
    <location>
        <begin position="241"/>
        <end position="262"/>
    </location>
</feature>
<dbReference type="Gene3D" id="1.20.1250.20">
    <property type="entry name" value="MFS general substrate transporter like domains"/>
    <property type="match status" value="2"/>
</dbReference>
<feature type="transmembrane region" description="Helical" evidence="6">
    <location>
        <begin position="49"/>
        <end position="70"/>
    </location>
</feature>
<protein>
    <submittedName>
        <fullName evidence="8">MFS transporter</fullName>
    </submittedName>
</protein>
<feature type="transmembrane region" description="Helical" evidence="6">
    <location>
        <begin position="363"/>
        <end position="382"/>
    </location>
</feature>
<dbReference type="GO" id="GO:0022857">
    <property type="term" value="F:transmembrane transporter activity"/>
    <property type="evidence" value="ECO:0007669"/>
    <property type="project" value="InterPro"/>
</dbReference>
<dbReference type="AlphaFoldDB" id="A0A225NME0"/>
<evidence type="ECO:0000256" key="5">
    <source>
        <dbReference type="ARBA" id="ARBA00023136"/>
    </source>
</evidence>
<feature type="transmembrane region" description="Helical" evidence="6">
    <location>
        <begin position="274"/>
        <end position="291"/>
    </location>
</feature>
<dbReference type="PROSITE" id="PS50850">
    <property type="entry name" value="MFS"/>
    <property type="match status" value="1"/>
</dbReference>
<dbReference type="EMBL" id="AQQR01000004">
    <property type="protein sequence ID" value="OWU73618.1"/>
    <property type="molecule type" value="Genomic_DNA"/>
</dbReference>
<evidence type="ECO:0000256" key="4">
    <source>
        <dbReference type="ARBA" id="ARBA00022989"/>
    </source>
</evidence>
<evidence type="ECO:0000259" key="7">
    <source>
        <dbReference type="PROSITE" id="PS50850"/>
    </source>
</evidence>
<dbReference type="PANTHER" id="PTHR43124">
    <property type="entry name" value="PURINE EFFLUX PUMP PBUE"/>
    <property type="match status" value="1"/>
</dbReference>
<evidence type="ECO:0000256" key="1">
    <source>
        <dbReference type="ARBA" id="ARBA00004651"/>
    </source>
</evidence>
<keyword evidence="2" id="KW-1003">Cell membrane</keyword>
<proteinExistence type="predicted"/>
<name>A0A225NME0_9RHOB</name>
<comment type="subcellular location">
    <subcellularLocation>
        <location evidence="1">Cell membrane</location>
        <topology evidence="1">Multi-pass membrane protein</topology>
    </subcellularLocation>
</comment>
<dbReference type="CDD" id="cd17324">
    <property type="entry name" value="MFS_NepI_like"/>
    <property type="match status" value="1"/>
</dbReference>
<feature type="transmembrane region" description="Helical" evidence="6">
    <location>
        <begin position="207"/>
        <end position="229"/>
    </location>
</feature>
<evidence type="ECO:0000313" key="8">
    <source>
        <dbReference type="EMBL" id="OWU73618.1"/>
    </source>
</evidence>
<evidence type="ECO:0000256" key="6">
    <source>
        <dbReference type="SAM" id="Phobius"/>
    </source>
</evidence>
<dbReference type="Proteomes" id="UP000215377">
    <property type="component" value="Unassembled WGS sequence"/>
</dbReference>